<dbReference type="Proteomes" id="UP001596997">
    <property type="component" value="Unassembled WGS sequence"/>
</dbReference>
<dbReference type="EMBL" id="JBHTJM010000002">
    <property type="protein sequence ID" value="MFD0962606.1"/>
    <property type="molecule type" value="Genomic_DNA"/>
</dbReference>
<keyword evidence="2" id="KW-1185">Reference proteome</keyword>
<dbReference type="RefSeq" id="WP_377712444.1">
    <property type="nucleotide sequence ID" value="NZ_JBHTJM010000002.1"/>
</dbReference>
<gene>
    <name evidence="1" type="ORF">ACFQ1O_01155</name>
</gene>
<evidence type="ECO:0000313" key="2">
    <source>
        <dbReference type="Proteomes" id="UP001596997"/>
    </source>
</evidence>
<dbReference type="InterPro" id="IPR043148">
    <property type="entry name" value="TagF_C"/>
</dbReference>
<proteinExistence type="predicted"/>
<evidence type="ECO:0008006" key="3">
    <source>
        <dbReference type="Google" id="ProtNLM"/>
    </source>
</evidence>
<protein>
    <recommendedName>
        <fullName evidence="3">UDP-glycosyltransferase</fullName>
    </recommendedName>
</protein>
<reference evidence="2" key="1">
    <citation type="journal article" date="2019" name="Int. J. Syst. Evol. Microbiol.">
        <title>The Global Catalogue of Microorganisms (GCM) 10K type strain sequencing project: providing services to taxonomists for standard genome sequencing and annotation.</title>
        <authorList>
            <consortium name="The Broad Institute Genomics Platform"/>
            <consortium name="The Broad Institute Genome Sequencing Center for Infectious Disease"/>
            <person name="Wu L."/>
            <person name="Ma J."/>
        </authorList>
    </citation>
    <scope>NUCLEOTIDE SEQUENCE [LARGE SCALE GENOMIC DNA]</scope>
    <source>
        <strain evidence="2">CCUG 62114</strain>
    </source>
</reference>
<name>A0ABW3HYK7_9FLAO</name>
<accession>A0ABW3HYK7</accession>
<dbReference type="Gene3D" id="3.40.50.12580">
    <property type="match status" value="1"/>
</dbReference>
<sequence length="465" mass="54299">MKRLGVVIADGVGYRNFILSDFLKEASALNDEVVIYSGLLKSVYHHQDIPNNVTIKELKIYRETSFTWLYRKLKEVAHMQLHKKHFGIKCSLENGYPKKLKSKRDYLTLLVYWLTTVFKSESWIKRYENWQYKTYTSNNTYREYLSVIKENIPSHIFFSHQRPANLAPFLAAAKACNIPSSSFIFSWDNLASKGRMLGDFDSYFVWSDLMKKELLHFYPSVKSEKVTIVGTPQFEPYVLEAYKKNKEYYHEYFNLDKDKKTIYYSCGDKSTSRLDPLYIKTIAEAIKNNKIKEEVNLIVRTSPAEDETRFLDLIDEYPFIKWNFPDWPLTRTDHPETWSQRVPSFKDLCDLRALLAYSDININMCSTMSLDFILFDKPVINAVFGNKENGLYNDQKYLKYVHYSHVIDTKGVVVAKNEDDLITAINLELASPEKNKVNRDKILALEIGKPLKGTSKRIVEALNQI</sequence>
<evidence type="ECO:0000313" key="1">
    <source>
        <dbReference type="EMBL" id="MFD0962606.1"/>
    </source>
</evidence>
<comment type="caution">
    <text evidence="1">The sequence shown here is derived from an EMBL/GenBank/DDBJ whole genome shotgun (WGS) entry which is preliminary data.</text>
</comment>
<dbReference type="SUPFAM" id="SSF53756">
    <property type="entry name" value="UDP-Glycosyltransferase/glycogen phosphorylase"/>
    <property type="match status" value="1"/>
</dbReference>
<organism evidence="1 2">
    <name type="scientific">Pseudofulvibacter geojedonensis</name>
    <dbReference type="NCBI Taxonomy" id="1123758"/>
    <lineage>
        <taxon>Bacteria</taxon>
        <taxon>Pseudomonadati</taxon>
        <taxon>Bacteroidota</taxon>
        <taxon>Flavobacteriia</taxon>
        <taxon>Flavobacteriales</taxon>
        <taxon>Flavobacteriaceae</taxon>
        <taxon>Pseudofulvibacter</taxon>
    </lineage>
</organism>